<evidence type="ECO:0000256" key="2">
    <source>
        <dbReference type="SAM" id="MobiDB-lite"/>
    </source>
</evidence>
<sequence length="556" mass="61606">MASPSVVEIDVTRESDDGLAPRLETAPDLLYNLGFCLAVSSTRDVARVVLPADAPGGPALSTNLIRIANEGSNAFLGAYKDLLGISNSSEELCQNGGLLDQLGGLLLHGGTKSSKNLVYSWVQDCVSSCSAAGERTAGNFDSWRSTVHKVMEAVDGAKKRARRATEGKLKENSVEISVAVNEIIFAVQRQEDKSKVYEKMAGEHEGLLSEQLEEYLYNPFWAAIKRPFKAAAGNKALNETARLRAQAERDLHEAFRELNERRKTEMSFKLRAERLSSQIDEYLNEEAKLEEIITIISQVCELLGDLASDVSALLHTFAKLSEEIKRLVDIRKRIEKPAGISLGFTRVNPFRKKAKFVEANKKDEAYMTRLFFQQVMRMKQVCLGIHVLSKLYASIINDVINYGFAEALRASYDDLGQASTAMIVAGRKKRMKKWHDQARLVCSERNREAARSFQDQLRAMGNGSMDQMPQFERTASTVPWLETPSPIGPATPAGMGLRADFMATFPTPGLGVPEYPPGTARRALSPQRPLSPQPAIDPRIYMSPPASVRRRDSFDS</sequence>
<feature type="coiled-coil region" evidence="1">
    <location>
        <begin position="237"/>
        <end position="292"/>
    </location>
</feature>
<accession>A0AA40E9M9</accession>
<dbReference type="GeneID" id="85322684"/>
<reference evidence="3" key="1">
    <citation type="submission" date="2023-06" db="EMBL/GenBank/DDBJ databases">
        <title>Genome-scale phylogeny and comparative genomics of the fungal order Sordariales.</title>
        <authorList>
            <consortium name="Lawrence Berkeley National Laboratory"/>
            <person name="Hensen N."/>
            <person name="Bonometti L."/>
            <person name="Westerberg I."/>
            <person name="Brannstrom I.O."/>
            <person name="Guillou S."/>
            <person name="Cros-Aarteil S."/>
            <person name="Calhoun S."/>
            <person name="Haridas S."/>
            <person name="Kuo A."/>
            <person name="Mondo S."/>
            <person name="Pangilinan J."/>
            <person name="Riley R."/>
            <person name="LaButti K."/>
            <person name="Andreopoulos B."/>
            <person name="Lipzen A."/>
            <person name="Chen C."/>
            <person name="Yanf M."/>
            <person name="Daum C."/>
            <person name="Ng V."/>
            <person name="Clum A."/>
            <person name="Steindorff A."/>
            <person name="Ohm R."/>
            <person name="Martin F."/>
            <person name="Silar P."/>
            <person name="Natvig D."/>
            <person name="Lalanne C."/>
            <person name="Gautier V."/>
            <person name="Ament-velasquez S.L."/>
            <person name="Kruys A."/>
            <person name="Hutchinson M.I."/>
            <person name="Powell A.J."/>
            <person name="Barry K."/>
            <person name="Miller A.N."/>
            <person name="Grigoriev I.V."/>
            <person name="Debuchy R."/>
            <person name="Gladieux P."/>
            <person name="Thoren M.H."/>
            <person name="Johannesson H."/>
        </authorList>
    </citation>
    <scope>NUCLEOTIDE SEQUENCE</scope>
    <source>
        <strain evidence="3">SMH2392-1A</strain>
    </source>
</reference>
<name>A0AA40E9M9_9PEZI</name>
<comment type="caution">
    <text evidence="3">The sequence shown here is derived from an EMBL/GenBank/DDBJ whole genome shotgun (WGS) entry which is preliminary data.</text>
</comment>
<protein>
    <submittedName>
        <fullName evidence="3">Uncharacterized protein</fullName>
    </submittedName>
</protein>
<dbReference type="EMBL" id="JAUIRO010000002">
    <property type="protein sequence ID" value="KAK0727488.1"/>
    <property type="molecule type" value="Genomic_DNA"/>
</dbReference>
<feature type="region of interest" description="Disordered" evidence="2">
    <location>
        <begin position="516"/>
        <end position="556"/>
    </location>
</feature>
<dbReference type="Proteomes" id="UP001172101">
    <property type="component" value="Unassembled WGS sequence"/>
</dbReference>
<dbReference type="AlphaFoldDB" id="A0AA40E9M9"/>
<evidence type="ECO:0000313" key="4">
    <source>
        <dbReference type="Proteomes" id="UP001172101"/>
    </source>
</evidence>
<evidence type="ECO:0000256" key="1">
    <source>
        <dbReference type="SAM" id="Coils"/>
    </source>
</evidence>
<keyword evidence="4" id="KW-1185">Reference proteome</keyword>
<keyword evidence="1" id="KW-0175">Coiled coil</keyword>
<dbReference type="RefSeq" id="XP_060300343.1">
    <property type="nucleotide sequence ID" value="XM_060439414.1"/>
</dbReference>
<organism evidence="3 4">
    <name type="scientific">Lasiosphaeria miniovina</name>
    <dbReference type="NCBI Taxonomy" id="1954250"/>
    <lineage>
        <taxon>Eukaryota</taxon>
        <taxon>Fungi</taxon>
        <taxon>Dikarya</taxon>
        <taxon>Ascomycota</taxon>
        <taxon>Pezizomycotina</taxon>
        <taxon>Sordariomycetes</taxon>
        <taxon>Sordariomycetidae</taxon>
        <taxon>Sordariales</taxon>
        <taxon>Lasiosphaeriaceae</taxon>
        <taxon>Lasiosphaeria</taxon>
    </lineage>
</organism>
<evidence type="ECO:0000313" key="3">
    <source>
        <dbReference type="EMBL" id="KAK0727488.1"/>
    </source>
</evidence>
<gene>
    <name evidence="3" type="ORF">B0T26DRAFT_672142</name>
</gene>
<proteinExistence type="predicted"/>